<gene>
    <name evidence="4" type="ORF">KAOT1_21062</name>
</gene>
<dbReference type="Proteomes" id="UP000002945">
    <property type="component" value="Unassembled WGS sequence"/>
</dbReference>
<keyword evidence="5" id="KW-1185">Reference proteome</keyword>
<keyword evidence="1" id="KW-1133">Transmembrane helix</keyword>
<evidence type="ECO:0000256" key="2">
    <source>
        <dbReference type="SAM" id="SignalP"/>
    </source>
</evidence>
<accession>A9DMF5</accession>
<evidence type="ECO:0000259" key="3">
    <source>
        <dbReference type="Pfam" id="PF14257"/>
    </source>
</evidence>
<keyword evidence="1" id="KW-0472">Membrane</keyword>
<dbReference type="AlphaFoldDB" id="A9DMF5"/>
<dbReference type="OrthoDB" id="5381491at2"/>
<dbReference type="eggNOG" id="COG3206">
    <property type="taxonomic scope" value="Bacteria"/>
</dbReference>
<protein>
    <recommendedName>
        <fullName evidence="3">DUF4349 domain-containing protein</fullName>
    </recommendedName>
</protein>
<evidence type="ECO:0000313" key="5">
    <source>
        <dbReference type="Proteomes" id="UP000002945"/>
    </source>
</evidence>
<feature type="chain" id="PRO_5002737409" description="DUF4349 domain-containing protein" evidence="2">
    <location>
        <begin position="30"/>
        <end position="301"/>
    </location>
</feature>
<dbReference type="STRING" id="391587.KAOT1_21062"/>
<dbReference type="PROSITE" id="PS51257">
    <property type="entry name" value="PROKAR_LIPOPROTEIN"/>
    <property type="match status" value="1"/>
</dbReference>
<dbReference type="HOGENOM" id="CLU_046535_2_1_10"/>
<sequence>MNAITQKRNLKSYLILFLVAIFCACNHNDATSYNEEVVVESVDLRDDYDGVSDKSTTKFKAETQGFSTEEINQMRVSNIPANLKIIKTASTRYKVKNIDKALAEIKQVMYVNGGYISELRYDKNYHEKQNRFTIKIPKENFDTMLDGIQKFAEETDFVNISTTDVTEKYMDAQSRLQTKLEVKERLEAVLRKNAKTVKDILSTENELRVIQEEIEAAQGKIKYMSSRVAYSTIQVEIYETITFKEKPVTYKKGFGAKAKEGLSAGWEFVQGIAIAILYVWPIIIVLIIGLLFFRRWQKAKK</sequence>
<dbReference type="RefSeq" id="WP_007096741.1">
    <property type="nucleotide sequence ID" value="NZ_CP142125.1"/>
</dbReference>
<feature type="transmembrane region" description="Helical" evidence="1">
    <location>
        <begin position="272"/>
        <end position="293"/>
    </location>
</feature>
<keyword evidence="2" id="KW-0732">Signal</keyword>
<reference evidence="4 5" key="1">
    <citation type="journal article" date="2011" name="J. Bacteriol.">
        <title>Genome sequence of the algicidal bacterium Kordia algicida OT-1.</title>
        <authorList>
            <person name="Lee H.S."/>
            <person name="Kang S.G."/>
            <person name="Kwon K.K."/>
            <person name="Lee J.H."/>
            <person name="Kim S.J."/>
        </authorList>
    </citation>
    <scope>NUCLEOTIDE SEQUENCE [LARGE SCALE GENOMIC DNA]</scope>
    <source>
        <strain evidence="4 5">OT-1</strain>
    </source>
</reference>
<proteinExistence type="predicted"/>
<evidence type="ECO:0000313" key="4">
    <source>
        <dbReference type="EMBL" id="EDP97693.1"/>
    </source>
</evidence>
<feature type="signal peptide" evidence="2">
    <location>
        <begin position="1"/>
        <end position="29"/>
    </location>
</feature>
<organism evidence="4 5">
    <name type="scientific">Kordia algicida OT-1</name>
    <dbReference type="NCBI Taxonomy" id="391587"/>
    <lineage>
        <taxon>Bacteria</taxon>
        <taxon>Pseudomonadati</taxon>
        <taxon>Bacteroidota</taxon>
        <taxon>Flavobacteriia</taxon>
        <taxon>Flavobacteriales</taxon>
        <taxon>Flavobacteriaceae</taxon>
        <taxon>Kordia</taxon>
    </lineage>
</organism>
<dbReference type="Pfam" id="PF14257">
    <property type="entry name" value="DUF4349"/>
    <property type="match status" value="1"/>
</dbReference>
<comment type="caution">
    <text evidence="4">The sequence shown here is derived from an EMBL/GenBank/DDBJ whole genome shotgun (WGS) entry which is preliminary data.</text>
</comment>
<name>A9DMF5_9FLAO</name>
<evidence type="ECO:0000256" key="1">
    <source>
        <dbReference type="SAM" id="Phobius"/>
    </source>
</evidence>
<dbReference type="InterPro" id="IPR025645">
    <property type="entry name" value="DUF4349"/>
</dbReference>
<feature type="domain" description="DUF4349" evidence="3">
    <location>
        <begin position="84"/>
        <end position="293"/>
    </location>
</feature>
<dbReference type="EMBL" id="ABIB01000002">
    <property type="protein sequence ID" value="EDP97693.1"/>
    <property type="molecule type" value="Genomic_DNA"/>
</dbReference>
<keyword evidence="1" id="KW-0812">Transmembrane</keyword>